<sequence>MTDLRQRLLSAEPTTGYFCLSSTPLTLERLAEIGYDYIVIDGQHGTYSENEWLGCMQAIEAGGGTGFIRVPEAGVGIIGKALDAGATGVIVPLLDTATDAELIARAAKFPPLGSRSRGPARKSPSLQGTLEEINEKTLILGMIETRSGLDNVESIVRTPNLDGLYIGPGDLSIGLGGYGVDDPAIEAEFSQAVDRILTAANDAGKFVVFHTSSAEVARQRRAVGYTNVTIANDVNHLCDAAAAELRSLQS</sequence>
<evidence type="ECO:0000256" key="3">
    <source>
        <dbReference type="ARBA" id="ARBA00023239"/>
    </source>
</evidence>
<comment type="similarity">
    <text evidence="1">Belongs to the HpcH/HpaI aldolase family.</text>
</comment>
<dbReference type="InterPro" id="IPR050251">
    <property type="entry name" value="HpcH-HpaI_aldolase"/>
</dbReference>
<gene>
    <name evidence="5" type="ORF">GCM10022261_02880</name>
</gene>
<protein>
    <submittedName>
        <fullName evidence="5">Aldolase/citrate lyase family protein</fullName>
    </submittedName>
</protein>
<name>A0ABP8EFL9_9MICO</name>
<keyword evidence="6" id="KW-1185">Reference proteome</keyword>
<dbReference type="InterPro" id="IPR005000">
    <property type="entry name" value="Aldolase/citrate-lyase_domain"/>
</dbReference>
<comment type="caution">
    <text evidence="5">The sequence shown here is derived from an EMBL/GenBank/DDBJ whole genome shotgun (WGS) entry which is preliminary data.</text>
</comment>
<dbReference type="GO" id="GO:0016829">
    <property type="term" value="F:lyase activity"/>
    <property type="evidence" value="ECO:0007669"/>
    <property type="project" value="UniProtKB-KW"/>
</dbReference>
<dbReference type="Pfam" id="PF03328">
    <property type="entry name" value="HpcH_HpaI"/>
    <property type="match status" value="1"/>
</dbReference>
<dbReference type="InterPro" id="IPR015813">
    <property type="entry name" value="Pyrv/PenolPyrv_kinase-like_dom"/>
</dbReference>
<evidence type="ECO:0000256" key="2">
    <source>
        <dbReference type="ARBA" id="ARBA00022723"/>
    </source>
</evidence>
<keyword evidence="3 5" id="KW-0456">Lyase</keyword>
<dbReference type="EMBL" id="BAABAZ010000003">
    <property type="protein sequence ID" value="GAA4282757.1"/>
    <property type="molecule type" value="Genomic_DNA"/>
</dbReference>
<proteinExistence type="inferred from homology"/>
<dbReference type="InterPro" id="IPR040442">
    <property type="entry name" value="Pyrv_kinase-like_dom_sf"/>
</dbReference>
<dbReference type="PANTHER" id="PTHR30502:SF0">
    <property type="entry name" value="PHOSPHOENOLPYRUVATE CARBOXYLASE FAMILY PROTEIN"/>
    <property type="match status" value="1"/>
</dbReference>
<evidence type="ECO:0000313" key="6">
    <source>
        <dbReference type="Proteomes" id="UP001501586"/>
    </source>
</evidence>
<accession>A0ABP8EFL9</accession>
<feature type="domain" description="HpcH/HpaI aldolase/citrate lyase" evidence="4">
    <location>
        <begin position="16"/>
        <end position="238"/>
    </location>
</feature>
<dbReference type="Proteomes" id="UP001501586">
    <property type="component" value="Unassembled WGS sequence"/>
</dbReference>
<reference evidence="6" key="1">
    <citation type="journal article" date="2019" name="Int. J. Syst. Evol. Microbiol.">
        <title>The Global Catalogue of Microorganisms (GCM) 10K type strain sequencing project: providing services to taxonomists for standard genome sequencing and annotation.</title>
        <authorList>
            <consortium name="The Broad Institute Genomics Platform"/>
            <consortium name="The Broad Institute Genome Sequencing Center for Infectious Disease"/>
            <person name="Wu L."/>
            <person name="Ma J."/>
        </authorList>
    </citation>
    <scope>NUCLEOTIDE SEQUENCE [LARGE SCALE GENOMIC DNA]</scope>
    <source>
        <strain evidence="6">JCM 17458</strain>
    </source>
</reference>
<keyword evidence="2" id="KW-0479">Metal-binding</keyword>
<dbReference type="Gene3D" id="3.20.20.60">
    <property type="entry name" value="Phosphoenolpyruvate-binding domains"/>
    <property type="match status" value="1"/>
</dbReference>
<dbReference type="SUPFAM" id="SSF51621">
    <property type="entry name" value="Phosphoenolpyruvate/pyruvate domain"/>
    <property type="match status" value="1"/>
</dbReference>
<organism evidence="5 6">
    <name type="scientific">Brevibacterium daeguense</name>
    <dbReference type="NCBI Taxonomy" id="909936"/>
    <lineage>
        <taxon>Bacteria</taxon>
        <taxon>Bacillati</taxon>
        <taxon>Actinomycetota</taxon>
        <taxon>Actinomycetes</taxon>
        <taxon>Micrococcales</taxon>
        <taxon>Brevibacteriaceae</taxon>
        <taxon>Brevibacterium</taxon>
    </lineage>
</organism>
<evidence type="ECO:0000256" key="1">
    <source>
        <dbReference type="ARBA" id="ARBA00005568"/>
    </source>
</evidence>
<evidence type="ECO:0000259" key="4">
    <source>
        <dbReference type="Pfam" id="PF03328"/>
    </source>
</evidence>
<dbReference type="PANTHER" id="PTHR30502">
    <property type="entry name" value="2-KETO-3-DEOXY-L-RHAMNONATE ALDOLASE"/>
    <property type="match status" value="1"/>
</dbReference>
<evidence type="ECO:0000313" key="5">
    <source>
        <dbReference type="EMBL" id="GAA4282757.1"/>
    </source>
</evidence>
<dbReference type="RefSeq" id="WP_236865315.1">
    <property type="nucleotide sequence ID" value="NZ_BAABAZ010000003.1"/>
</dbReference>